<reference evidence="1 2" key="1">
    <citation type="journal article" date="2022" name="bioRxiv">
        <title>The genome of the oomycete Peronosclerospora sorghi, a cosmopolitan pathogen of maize and sorghum, is inflated with dispersed pseudogenes.</title>
        <authorList>
            <person name="Fletcher K."/>
            <person name="Martin F."/>
            <person name="Isakeit T."/>
            <person name="Cavanaugh K."/>
            <person name="Magill C."/>
            <person name="Michelmore R."/>
        </authorList>
    </citation>
    <scope>NUCLEOTIDE SEQUENCE [LARGE SCALE GENOMIC DNA]</scope>
    <source>
        <strain evidence="1">P6</strain>
    </source>
</reference>
<comment type="caution">
    <text evidence="1">The sequence shown here is derived from an EMBL/GenBank/DDBJ whole genome shotgun (WGS) entry which is preliminary data.</text>
</comment>
<evidence type="ECO:0000313" key="2">
    <source>
        <dbReference type="Proteomes" id="UP001163321"/>
    </source>
</evidence>
<protein>
    <submittedName>
        <fullName evidence="1">Uncharacterized protein</fullName>
    </submittedName>
</protein>
<keyword evidence="2" id="KW-1185">Reference proteome</keyword>
<evidence type="ECO:0000313" key="1">
    <source>
        <dbReference type="EMBL" id="KAI9906832.1"/>
    </source>
</evidence>
<sequence>MATLNGARALDLDQDIGSIQVGKRADVIAVECDNLEMIPMFNAISHIVYVAGREHVSYHVLENHNLTTIDEAQVKKSVRDWADKICAFRKA</sequence>
<accession>A0ACC0VK37</accession>
<dbReference type="Proteomes" id="UP001163321">
    <property type="component" value="Chromosome 8"/>
</dbReference>
<proteinExistence type="predicted"/>
<dbReference type="EMBL" id="CM047587">
    <property type="protein sequence ID" value="KAI9906832.1"/>
    <property type="molecule type" value="Genomic_DNA"/>
</dbReference>
<name>A0ACC0VK37_9STRA</name>
<organism evidence="1 2">
    <name type="scientific">Peronosclerospora sorghi</name>
    <dbReference type="NCBI Taxonomy" id="230839"/>
    <lineage>
        <taxon>Eukaryota</taxon>
        <taxon>Sar</taxon>
        <taxon>Stramenopiles</taxon>
        <taxon>Oomycota</taxon>
        <taxon>Peronosporomycetes</taxon>
        <taxon>Peronosporales</taxon>
        <taxon>Peronosporaceae</taxon>
        <taxon>Peronosclerospora</taxon>
    </lineage>
</organism>
<gene>
    <name evidence="1" type="ORF">PsorP6_004409</name>
</gene>